<dbReference type="OrthoDB" id="3066891at2759"/>
<evidence type="ECO:0000259" key="2">
    <source>
        <dbReference type="Pfam" id="PF17667"/>
    </source>
</evidence>
<evidence type="ECO:0000256" key="1">
    <source>
        <dbReference type="SAM" id="MobiDB-lite"/>
    </source>
</evidence>
<feature type="compositionally biased region" description="Acidic residues" evidence="1">
    <location>
        <begin position="308"/>
        <end position="318"/>
    </location>
</feature>
<feature type="domain" description="Fungal-type protein kinase" evidence="2">
    <location>
        <begin position="156"/>
        <end position="408"/>
    </location>
</feature>
<dbReference type="InterPro" id="IPR040976">
    <property type="entry name" value="Pkinase_fungal"/>
</dbReference>
<feature type="domain" description="Fungal-type protein kinase" evidence="2">
    <location>
        <begin position="449"/>
        <end position="487"/>
    </location>
</feature>
<dbReference type="PANTHER" id="PTHR38248:SF2">
    <property type="entry name" value="FUNK1 11"/>
    <property type="match status" value="1"/>
</dbReference>
<feature type="region of interest" description="Disordered" evidence="1">
    <location>
        <begin position="306"/>
        <end position="330"/>
    </location>
</feature>
<comment type="caution">
    <text evidence="3">The sequence shown here is derived from an EMBL/GenBank/DDBJ whole genome shotgun (WGS) entry which is preliminary data.</text>
</comment>
<proteinExistence type="predicted"/>
<organism evidence="3 4">
    <name type="scientific">Grifola frondosa</name>
    <name type="common">Maitake</name>
    <name type="synonym">Polyporus frondosus</name>
    <dbReference type="NCBI Taxonomy" id="5627"/>
    <lineage>
        <taxon>Eukaryota</taxon>
        <taxon>Fungi</taxon>
        <taxon>Dikarya</taxon>
        <taxon>Basidiomycota</taxon>
        <taxon>Agaricomycotina</taxon>
        <taxon>Agaricomycetes</taxon>
        <taxon>Polyporales</taxon>
        <taxon>Grifolaceae</taxon>
        <taxon>Grifola</taxon>
    </lineage>
</organism>
<dbReference type="AlphaFoldDB" id="A0A1C7MAZ9"/>
<dbReference type="PANTHER" id="PTHR38248">
    <property type="entry name" value="FUNK1 6"/>
    <property type="match status" value="1"/>
</dbReference>
<dbReference type="Pfam" id="PF17667">
    <property type="entry name" value="Pkinase_fungal"/>
    <property type="match status" value="2"/>
</dbReference>
<protein>
    <recommendedName>
        <fullName evidence="2">Fungal-type protein kinase domain-containing protein</fullName>
    </recommendedName>
</protein>
<dbReference type="EMBL" id="LUGG01000006">
    <property type="protein sequence ID" value="OBZ74091.1"/>
    <property type="molecule type" value="Genomic_DNA"/>
</dbReference>
<evidence type="ECO:0000313" key="4">
    <source>
        <dbReference type="Proteomes" id="UP000092993"/>
    </source>
</evidence>
<gene>
    <name evidence="3" type="ORF">A0H81_06327</name>
</gene>
<name>A0A1C7MAZ9_GRIFR</name>
<sequence>MKNVPTYSTTSGTHSTCAIGRGPSGCANVPHHLFLDSMLVQSDTVLPRHPSYKEISCMIPDDEVSAVDLQLIFCEAITDNSVCPGYVLHPCATEFDSYDEQLCSADVGLYKAGEAPTDGRTYWDRQRMWLDFRKKGSSSADPFSDEEGDEVRALVLEQLRAYAETAMDHEHRTHLYSVLVLHKFARLIRWDRSGAVVTDKFNYKAHPEILENSFGELYRLMDDMAEKKLEEPFDYIREAFKESLDGDCLRYKLSVEDKVNGTRYFLVGKPQQIAAGTASRGTRSYVAIDMEKKEFVHLKDHWRISSDVTDESDEEQQDKEDNHPLRTGGPHLEGDILAYLNKTVTVTQDIWKRIPRTSSMNSYSRFDPPSEPVHHRLAEKEVCKSLSEFKTSSNLVRLIYDCTIAHEDAMNLVPYTMKLGITIYIWTGLLNDWAFSKPITKLGVADVARRASRTGTWQFMSARILNNKSRPPTIQDELESFFYVLVYYGVRYLNHNYEDVGGFFNCFFDSHTYNNGEYACGQSKLRAMEGGTIDVTGKEKLRFTGTPSQPHPLNTLIDTMLSWFQHHYFVANYERRLRVSSDYSRTTAQDKLSDREDNQCVNVLEDDQYADLWQDYISDSDGHWQDVRKPNLSGSPPGEKLPYIWMDTKLCRSCF</sequence>
<keyword evidence="4" id="KW-1185">Reference proteome</keyword>
<reference evidence="3 4" key="1">
    <citation type="submission" date="2016-03" db="EMBL/GenBank/DDBJ databases">
        <title>Whole genome sequencing of Grifola frondosa 9006-11.</title>
        <authorList>
            <person name="Min B."/>
            <person name="Park H."/>
            <person name="Kim J.-G."/>
            <person name="Cho H."/>
            <person name="Oh Y.-L."/>
            <person name="Kong W.-S."/>
            <person name="Choi I.-G."/>
        </authorList>
    </citation>
    <scope>NUCLEOTIDE SEQUENCE [LARGE SCALE GENOMIC DNA]</scope>
    <source>
        <strain evidence="3 4">9006-11</strain>
    </source>
</reference>
<dbReference type="Proteomes" id="UP000092993">
    <property type="component" value="Unassembled WGS sequence"/>
</dbReference>
<accession>A0A1C7MAZ9</accession>
<evidence type="ECO:0000313" key="3">
    <source>
        <dbReference type="EMBL" id="OBZ74091.1"/>
    </source>
</evidence>